<proteinExistence type="predicted"/>
<feature type="non-terminal residue" evidence="1">
    <location>
        <position position="1"/>
    </location>
</feature>
<organism evidence="1 2">
    <name type="scientific">Scutellospora calospora</name>
    <dbReference type="NCBI Taxonomy" id="85575"/>
    <lineage>
        <taxon>Eukaryota</taxon>
        <taxon>Fungi</taxon>
        <taxon>Fungi incertae sedis</taxon>
        <taxon>Mucoromycota</taxon>
        <taxon>Glomeromycotina</taxon>
        <taxon>Glomeromycetes</taxon>
        <taxon>Diversisporales</taxon>
        <taxon>Gigasporaceae</taxon>
        <taxon>Scutellospora</taxon>
    </lineage>
</organism>
<sequence length="209" mass="23197">LKNSNSRKIKEDYQVEEPNRINLNFSKKTILSNELDQSMMDSHETNNLVNLSIEEISNAVYTGIISGLYRGPVLGFPITKLSINVHSLRLFGAESTKAAISTCASQALTDALKGRNLVLLEPLMNVNIDVPEEYLGDVLGDLTGIRRGNVLGLETSENIHNNFDRGTASFDMRVLSFGVMSDDRAKAVIREMKANVNMRSEKANENHEL</sequence>
<reference evidence="1" key="1">
    <citation type="submission" date="2021-06" db="EMBL/GenBank/DDBJ databases">
        <authorList>
            <person name="Kallberg Y."/>
            <person name="Tangrot J."/>
            <person name="Rosling A."/>
        </authorList>
    </citation>
    <scope>NUCLEOTIDE SEQUENCE</scope>
    <source>
        <strain evidence="1">AU212A</strain>
    </source>
</reference>
<evidence type="ECO:0000313" key="1">
    <source>
        <dbReference type="EMBL" id="CAG8501895.1"/>
    </source>
</evidence>
<accession>A0ACA9KZ62</accession>
<keyword evidence="2" id="KW-1185">Reference proteome</keyword>
<protein>
    <submittedName>
        <fullName evidence="1">1484_t:CDS:1</fullName>
    </submittedName>
</protein>
<dbReference type="Proteomes" id="UP000789860">
    <property type="component" value="Unassembled WGS sequence"/>
</dbReference>
<dbReference type="EMBL" id="CAJVPM010003482">
    <property type="protein sequence ID" value="CAG8501895.1"/>
    <property type="molecule type" value="Genomic_DNA"/>
</dbReference>
<comment type="caution">
    <text evidence="1">The sequence shown here is derived from an EMBL/GenBank/DDBJ whole genome shotgun (WGS) entry which is preliminary data.</text>
</comment>
<evidence type="ECO:0000313" key="2">
    <source>
        <dbReference type="Proteomes" id="UP000789860"/>
    </source>
</evidence>
<name>A0ACA9KZ62_9GLOM</name>
<gene>
    <name evidence="1" type="ORF">SCALOS_LOCUS3278</name>
</gene>